<reference evidence="6" key="1">
    <citation type="submission" date="2016-06" db="UniProtKB">
        <authorList>
            <consortium name="WormBaseParasite"/>
        </authorList>
    </citation>
    <scope>IDENTIFICATION</scope>
</reference>
<dbReference type="InterPro" id="IPR003591">
    <property type="entry name" value="Leu-rich_rpt_typical-subtyp"/>
</dbReference>
<dbReference type="EMBL" id="UZAM01008738">
    <property type="protein sequence ID" value="VDP06198.1"/>
    <property type="molecule type" value="Genomic_DNA"/>
</dbReference>
<protein>
    <submittedName>
        <fullName evidence="6">LRRCT domain-containing protein</fullName>
    </submittedName>
</protein>
<evidence type="ECO:0000313" key="5">
    <source>
        <dbReference type="Proteomes" id="UP000270296"/>
    </source>
</evidence>
<accession>A0A183IN78</accession>
<proteinExistence type="predicted"/>
<reference evidence="4 5" key="2">
    <citation type="submission" date="2018-11" db="EMBL/GenBank/DDBJ databases">
        <authorList>
            <consortium name="Pathogen Informatics"/>
        </authorList>
    </citation>
    <scope>NUCLEOTIDE SEQUENCE [LARGE SCALE GENOMIC DNA]</scope>
</reference>
<feature type="signal peptide" evidence="3">
    <location>
        <begin position="1"/>
        <end position="26"/>
    </location>
</feature>
<keyword evidence="2" id="KW-0677">Repeat</keyword>
<dbReference type="PANTHER" id="PTHR24366:SF96">
    <property type="entry name" value="LEUCINE RICH REPEAT CONTAINING 53"/>
    <property type="match status" value="1"/>
</dbReference>
<dbReference type="SMART" id="SM00369">
    <property type="entry name" value="LRR_TYP"/>
    <property type="match status" value="7"/>
</dbReference>
<dbReference type="SUPFAM" id="SSF52058">
    <property type="entry name" value="L domain-like"/>
    <property type="match status" value="1"/>
</dbReference>
<feature type="chain" id="PRO_5043140142" evidence="3">
    <location>
        <begin position="27"/>
        <end position="537"/>
    </location>
</feature>
<sequence>MAASAESPRLVQLWLLLATVLIDVIASVPCPFNEQCRCSSSDCTQQTDVICANMVEFPQFGEHNSCNVKSLLISGSFTSIPAKAFDAFTNRFETLRIIMDDGALAETPFVVHEKAFQGSVGLMLERLEISNVPTLTELPFALKSLKKLQTLVLNHTSITHIPAEILSKLIGNLVITHSKVSSVDSNAFEGMEFLFDVDLSYNNLSVFPAEALSSVMVNLRQLDLRWNDISSLSAVSFQGYERLNKLLLSGNPLVELPDRLFKGVEDTLIEFVCDDCHLTQFPATALNVLPKIKKLQLRNNNFSRLPRKSFYNMTVLNVVNLDNNPIVTIDYGAFDQAAFSSVALLNTALTELDVGVFSGDNNLNSVNLTRNMLLTKIRLTTDPPLLRVQLFNLTYNNISIVEPSTFEWLRQDSKKMDISFNTFINCSEKHILRWYAAAMDCFPSSHFVITEAKCAMNDTPLADAIASVMPVNCEDFEPTTTTMTTTTTSARTTTTKSSDVQFVDPGTDVKRFTIRHVSPDVSGVNHLRVIVVSIASA</sequence>
<keyword evidence="5" id="KW-1185">Reference proteome</keyword>
<dbReference type="Gene3D" id="3.80.10.10">
    <property type="entry name" value="Ribonuclease Inhibitor"/>
    <property type="match status" value="3"/>
</dbReference>
<dbReference type="Proteomes" id="UP000270296">
    <property type="component" value="Unassembled WGS sequence"/>
</dbReference>
<dbReference type="InterPro" id="IPR032675">
    <property type="entry name" value="LRR_dom_sf"/>
</dbReference>
<evidence type="ECO:0000313" key="6">
    <source>
        <dbReference type="WBParaSite" id="SBAD_0000528401-mRNA-1"/>
    </source>
</evidence>
<dbReference type="AlphaFoldDB" id="A0A183IN78"/>
<evidence type="ECO:0000256" key="3">
    <source>
        <dbReference type="SAM" id="SignalP"/>
    </source>
</evidence>
<dbReference type="InterPro" id="IPR001611">
    <property type="entry name" value="Leu-rich_rpt"/>
</dbReference>
<dbReference type="Pfam" id="PF13855">
    <property type="entry name" value="LRR_8"/>
    <property type="match status" value="2"/>
</dbReference>
<gene>
    <name evidence="4" type="ORF">SBAD_LOCUS5074</name>
</gene>
<name>A0A183IN78_9BILA</name>
<evidence type="ECO:0000256" key="2">
    <source>
        <dbReference type="ARBA" id="ARBA00022737"/>
    </source>
</evidence>
<keyword evidence="1" id="KW-0433">Leucine-rich repeat</keyword>
<dbReference type="WBParaSite" id="SBAD_0000528401-mRNA-1">
    <property type="protein sequence ID" value="SBAD_0000528401-mRNA-1"/>
    <property type="gene ID" value="SBAD_0000528401"/>
</dbReference>
<dbReference type="OrthoDB" id="676979at2759"/>
<dbReference type="PANTHER" id="PTHR24366">
    <property type="entry name" value="IG(IMMUNOGLOBULIN) AND LRR(LEUCINE RICH REPEAT) DOMAINS"/>
    <property type="match status" value="1"/>
</dbReference>
<evidence type="ECO:0000256" key="1">
    <source>
        <dbReference type="ARBA" id="ARBA00022614"/>
    </source>
</evidence>
<keyword evidence="3" id="KW-0732">Signal</keyword>
<organism evidence="6">
    <name type="scientific">Soboliphyme baturini</name>
    <dbReference type="NCBI Taxonomy" id="241478"/>
    <lineage>
        <taxon>Eukaryota</taxon>
        <taxon>Metazoa</taxon>
        <taxon>Ecdysozoa</taxon>
        <taxon>Nematoda</taxon>
        <taxon>Enoplea</taxon>
        <taxon>Dorylaimia</taxon>
        <taxon>Dioctophymatida</taxon>
        <taxon>Dioctophymatoidea</taxon>
        <taxon>Soboliphymatidae</taxon>
        <taxon>Soboliphyme</taxon>
    </lineage>
</organism>
<evidence type="ECO:0000313" key="4">
    <source>
        <dbReference type="EMBL" id="VDP06198.1"/>
    </source>
</evidence>
<dbReference type="PROSITE" id="PS51450">
    <property type="entry name" value="LRR"/>
    <property type="match status" value="1"/>
</dbReference>